<reference evidence="1 2" key="2">
    <citation type="journal article" date="2024" name="Int. J. Syst. Evol. Microbiol.">
        <title>Promethearchaeum syntrophicum gen. nov., sp. nov., an anaerobic, obligately syntrophic archaeon, the first isolate of the lineage 'Asgard' archaea, and proposal of the new archaeal phylum Promethearchaeota phyl. nov. and kingdom Promethearchaeati regn. nov.</title>
        <authorList>
            <person name="Imachi H."/>
            <person name="Nobu M.K."/>
            <person name="Kato S."/>
            <person name="Takaki Y."/>
            <person name="Miyazaki M."/>
            <person name="Miyata M."/>
            <person name="Ogawara M."/>
            <person name="Saito Y."/>
            <person name="Sakai S."/>
            <person name="Tahara Y.O."/>
            <person name="Takano Y."/>
            <person name="Tasumi E."/>
            <person name="Uematsu K."/>
            <person name="Yoshimura T."/>
            <person name="Itoh T."/>
            <person name="Ohkuma M."/>
            <person name="Takai K."/>
        </authorList>
    </citation>
    <scope>NUCLEOTIDE SEQUENCE [LARGE SCALE GENOMIC DNA]</scope>
    <source>
        <strain evidence="1 2">MK-D1</strain>
    </source>
</reference>
<evidence type="ECO:0000313" key="1">
    <source>
        <dbReference type="EMBL" id="QEE14777.1"/>
    </source>
</evidence>
<keyword evidence="2" id="KW-1185">Reference proteome</keyword>
<dbReference type="GeneID" id="41328597"/>
<gene>
    <name evidence="1" type="ORF">DSAG12_00593</name>
</gene>
<sequence>MPAVNVCGEGQANYGEFYVYASFISLHKSYLLLVTDQKEFGIGNVTLSGPPTGIGQASSSPFNLFGLRNPLLSNMIGKTSSKMLKSPVISMVFIKEKELKQEILMKLALEAVKNAIKDIEKSS</sequence>
<organism evidence="1 2">
    <name type="scientific">Promethearchaeum syntrophicum</name>
    <dbReference type="NCBI Taxonomy" id="2594042"/>
    <lineage>
        <taxon>Archaea</taxon>
        <taxon>Promethearchaeati</taxon>
        <taxon>Promethearchaeota</taxon>
        <taxon>Promethearchaeia</taxon>
        <taxon>Promethearchaeales</taxon>
        <taxon>Promethearchaeaceae</taxon>
        <taxon>Promethearchaeum</taxon>
    </lineage>
</organism>
<dbReference type="Proteomes" id="UP000321408">
    <property type="component" value="Chromosome"/>
</dbReference>
<dbReference type="KEGG" id="psyt:DSAG12_00593"/>
<dbReference type="EMBL" id="CP042905">
    <property type="protein sequence ID" value="QEE14777.1"/>
    <property type="molecule type" value="Genomic_DNA"/>
</dbReference>
<protein>
    <submittedName>
        <fullName evidence="1">Uncharacterized protein</fullName>
    </submittedName>
</protein>
<reference evidence="1 2" key="1">
    <citation type="journal article" date="2020" name="Nature">
        <title>Isolation of an archaeon at the prokaryote-eukaryote interface.</title>
        <authorList>
            <person name="Imachi H."/>
            <person name="Nobu M.K."/>
            <person name="Nakahara N."/>
            <person name="Morono Y."/>
            <person name="Ogawara M."/>
            <person name="Takaki Y."/>
            <person name="Takano Y."/>
            <person name="Uematsu K."/>
            <person name="Ikuta T."/>
            <person name="Ito M."/>
            <person name="Matsui Y."/>
            <person name="Miyazaki M."/>
            <person name="Murata K."/>
            <person name="Saito Y."/>
            <person name="Sakai S."/>
            <person name="Song C."/>
            <person name="Tasumi E."/>
            <person name="Yamanaka Y."/>
            <person name="Yamaguchi T."/>
            <person name="Kamagata Y."/>
            <person name="Tamaki H."/>
            <person name="Takai K."/>
        </authorList>
    </citation>
    <scope>NUCLEOTIDE SEQUENCE [LARGE SCALE GENOMIC DNA]</scope>
    <source>
        <strain evidence="1 2">MK-D1</strain>
    </source>
</reference>
<evidence type="ECO:0000313" key="2">
    <source>
        <dbReference type="Proteomes" id="UP000321408"/>
    </source>
</evidence>
<dbReference type="RefSeq" id="WP_147661718.1">
    <property type="nucleotide sequence ID" value="NZ_CP042905.2"/>
</dbReference>
<accession>A0A5B9D7F7</accession>
<name>A0A5B9D7F7_9ARCH</name>
<dbReference type="AlphaFoldDB" id="A0A5B9D7F7"/>
<proteinExistence type="predicted"/>